<feature type="compositionally biased region" description="Low complexity" evidence="1">
    <location>
        <begin position="387"/>
        <end position="402"/>
    </location>
</feature>
<feature type="compositionally biased region" description="Low complexity" evidence="1">
    <location>
        <begin position="590"/>
        <end position="604"/>
    </location>
</feature>
<gene>
    <name evidence="3" type="ORF">EGW08_011082</name>
</gene>
<keyword evidence="4" id="KW-1185">Reference proteome</keyword>
<accession>A0A3S0ZKQ2</accession>
<keyword evidence="2" id="KW-0812">Transmembrane</keyword>
<feature type="compositionally biased region" description="Low complexity" evidence="1">
    <location>
        <begin position="561"/>
        <end position="571"/>
    </location>
</feature>
<keyword evidence="2" id="KW-0472">Membrane</keyword>
<name>A0A3S0ZKQ2_ELYCH</name>
<sequence>MASLASTLRVRPGSAPGCDMGRLEPQRWYSFSVANVPSIIPSICVKNNLCGTEVGMYIDYGGEISPTTIGEIKEFTLCGSYNVLGKYDCCVLRLPVLMSYCGMDRFVYRFPKPIDRCPVAICITELSQPPPDDVFVSHGQDFREADDSDEAEAQNVREDEPVVTPDMDKAVPTRSNKAGETATSPSMTTLLTVPASSDVELQTPSDLAGKSTHLTTVQDYTSTEILSDETIATHYTMLTASNSPEPTDVGPSEGTGTTLVSDNTSYGSDATIVQTDAISAATDGAMSPTTLDLQTSSSDHETHTETLFFETSATTEPNTDITPSDAATGSLSSLNSYSVTSSTPLTLTENTTSMDAQATETGTITTAASSVISTLNTSLDNATRFTSSSLPSSTEPSSSISPNDTMATSVWNDTTSDVDTTNQSVTSESPSSEITMAVSNKQSDDSNSTLTTEGFTESFTEGSTQLTTDSLVPLSLGYSTGGQATRPATSTDPTTTSPPNTATSSVTDMNTSHSTSITTDVSDTATSVSFISEESTPTTLSQTSIDANSNEPSQSMVTTDAPSLPTASVTPTPSPPTPTQDQSPEEPSERYPSSSSAPPTTTQSKESTEKNQSDFHFNDDVILVEKVRLVFLGIYENDTVFASETEAILARFLLAATRLQKSKAGTDWWFELHSLGQGLPQLYRNTSTFLDFQIKHSSGEEILETFDRHHLKRYFKDQENLTLVAECRPSQNCQRSAAAPALTRQSHFWEKHGAIFLTVLVLSAAIFLALMVGFLGGKCRDRWWRRGTYDAARDDYEGYDSKPLSSQTKLRPVSGVSGGMSSPFSDAQITRHEVDTAKLGEDPDEQETAFLTRGHGDGVDGVDGGQGAAGDGDTWVIPLEEAPGPGSDTGHAGNGHTETLQGPVVVTNARAATTTIQGRNDAFVSTRF</sequence>
<organism evidence="3 4">
    <name type="scientific">Elysia chlorotica</name>
    <name type="common">Eastern emerald elysia</name>
    <name type="synonym">Sea slug</name>
    <dbReference type="NCBI Taxonomy" id="188477"/>
    <lineage>
        <taxon>Eukaryota</taxon>
        <taxon>Metazoa</taxon>
        <taxon>Spiralia</taxon>
        <taxon>Lophotrochozoa</taxon>
        <taxon>Mollusca</taxon>
        <taxon>Gastropoda</taxon>
        <taxon>Heterobranchia</taxon>
        <taxon>Euthyneura</taxon>
        <taxon>Panpulmonata</taxon>
        <taxon>Sacoglossa</taxon>
        <taxon>Placobranchoidea</taxon>
        <taxon>Plakobranchidae</taxon>
        <taxon>Elysia</taxon>
    </lineage>
</organism>
<feature type="region of interest" description="Disordered" evidence="1">
    <location>
        <begin position="800"/>
        <end position="825"/>
    </location>
</feature>
<comment type="caution">
    <text evidence="3">The sequence shown here is derived from an EMBL/GenBank/DDBJ whole genome shotgun (WGS) entry which is preliminary data.</text>
</comment>
<proteinExistence type="predicted"/>
<evidence type="ECO:0000256" key="1">
    <source>
        <dbReference type="SAM" id="MobiDB-lite"/>
    </source>
</evidence>
<dbReference type="Proteomes" id="UP000271974">
    <property type="component" value="Unassembled WGS sequence"/>
</dbReference>
<dbReference type="OrthoDB" id="6161658at2759"/>
<evidence type="ECO:0000313" key="4">
    <source>
        <dbReference type="Proteomes" id="UP000271974"/>
    </source>
</evidence>
<protein>
    <submittedName>
        <fullName evidence="3">Uncharacterized protein</fullName>
    </submittedName>
</protein>
<evidence type="ECO:0000256" key="2">
    <source>
        <dbReference type="SAM" id="Phobius"/>
    </source>
</evidence>
<feature type="compositionally biased region" description="Low complexity" evidence="1">
    <location>
        <begin position="812"/>
        <end position="825"/>
    </location>
</feature>
<feature type="compositionally biased region" description="Low complexity" evidence="1">
    <location>
        <begin position="330"/>
        <end position="343"/>
    </location>
</feature>
<feature type="region of interest" description="Disordered" evidence="1">
    <location>
        <begin position="240"/>
        <end position="266"/>
    </location>
</feature>
<feature type="region of interest" description="Disordered" evidence="1">
    <location>
        <begin position="308"/>
        <end position="350"/>
    </location>
</feature>
<feature type="compositionally biased region" description="Gly residues" evidence="1">
    <location>
        <begin position="859"/>
        <end position="870"/>
    </location>
</feature>
<keyword evidence="2" id="KW-1133">Transmembrane helix</keyword>
<evidence type="ECO:0000313" key="3">
    <source>
        <dbReference type="EMBL" id="RUS81141.1"/>
    </source>
</evidence>
<feature type="transmembrane region" description="Helical" evidence="2">
    <location>
        <begin position="754"/>
        <end position="776"/>
    </location>
</feature>
<feature type="region of interest" description="Disordered" evidence="1">
    <location>
        <begin position="142"/>
        <end position="183"/>
    </location>
</feature>
<feature type="compositionally biased region" description="Polar residues" evidence="1">
    <location>
        <begin position="530"/>
        <end position="560"/>
    </location>
</feature>
<feature type="compositionally biased region" description="Polar residues" evidence="1">
    <location>
        <begin position="312"/>
        <end position="329"/>
    </location>
</feature>
<feature type="compositionally biased region" description="Basic and acidic residues" evidence="1">
    <location>
        <begin position="155"/>
        <end position="171"/>
    </location>
</feature>
<feature type="compositionally biased region" description="Low complexity" evidence="1">
    <location>
        <begin position="484"/>
        <end position="529"/>
    </location>
</feature>
<feature type="compositionally biased region" description="Polar residues" evidence="1">
    <location>
        <begin position="173"/>
        <end position="183"/>
    </location>
</feature>
<reference evidence="3 4" key="1">
    <citation type="submission" date="2019-01" db="EMBL/GenBank/DDBJ databases">
        <title>A draft genome assembly of the solar-powered sea slug Elysia chlorotica.</title>
        <authorList>
            <person name="Cai H."/>
            <person name="Li Q."/>
            <person name="Fang X."/>
            <person name="Li J."/>
            <person name="Curtis N.E."/>
            <person name="Altenburger A."/>
            <person name="Shibata T."/>
            <person name="Feng M."/>
            <person name="Maeda T."/>
            <person name="Schwartz J.A."/>
            <person name="Shigenobu S."/>
            <person name="Lundholm N."/>
            <person name="Nishiyama T."/>
            <person name="Yang H."/>
            <person name="Hasebe M."/>
            <person name="Li S."/>
            <person name="Pierce S.K."/>
            <person name="Wang J."/>
        </authorList>
    </citation>
    <scope>NUCLEOTIDE SEQUENCE [LARGE SCALE GENOMIC DNA]</scope>
    <source>
        <strain evidence="3">EC2010</strain>
        <tissue evidence="3">Whole organism of an adult</tissue>
    </source>
</reference>
<feature type="compositionally biased region" description="Polar residues" evidence="1">
    <location>
        <begin position="254"/>
        <end position="266"/>
    </location>
</feature>
<feature type="compositionally biased region" description="Low complexity" evidence="1">
    <location>
        <begin position="448"/>
        <end position="464"/>
    </location>
</feature>
<feature type="region of interest" description="Disordered" evidence="1">
    <location>
        <begin position="384"/>
        <end position="612"/>
    </location>
</feature>
<dbReference type="AlphaFoldDB" id="A0A3S0ZKQ2"/>
<dbReference type="STRING" id="188477.A0A3S0ZKQ2"/>
<feature type="compositionally biased region" description="Polar residues" evidence="1">
    <location>
        <begin position="403"/>
        <end position="447"/>
    </location>
</feature>
<feature type="region of interest" description="Disordered" evidence="1">
    <location>
        <begin position="851"/>
        <end position="875"/>
    </location>
</feature>
<dbReference type="EMBL" id="RQTK01000353">
    <property type="protein sequence ID" value="RUS81141.1"/>
    <property type="molecule type" value="Genomic_DNA"/>
</dbReference>